<dbReference type="Proteomes" id="UP000269134">
    <property type="component" value="Unassembled WGS sequence"/>
</dbReference>
<dbReference type="RefSeq" id="WP_122077536.1">
    <property type="nucleotide sequence ID" value="NZ_RFFL01000008.1"/>
</dbReference>
<dbReference type="EMBL" id="RFFL01000008">
    <property type="protein sequence ID" value="RMI00703.1"/>
    <property type="molecule type" value="Genomic_DNA"/>
</dbReference>
<accession>A0ABX9V4D6</accession>
<name>A0ABX9V4D6_9GAMM</name>
<evidence type="ECO:0008006" key="3">
    <source>
        <dbReference type="Google" id="ProtNLM"/>
    </source>
</evidence>
<dbReference type="GeneID" id="84609793"/>
<gene>
    <name evidence="1" type="ORF">EA795_12160</name>
</gene>
<proteinExistence type="predicted"/>
<reference evidence="1 2" key="1">
    <citation type="submission" date="2018-10" db="EMBL/GenBank/DDBJ databases">
        <title>Pseudomonas sp. GL14 genome.</title>
        <authorList>
            <person name="Peng J."/>
            <person name="Liu Z.-P."/>
        </authorList>
    </citation>
    <scope>NUCLEOTIDE SEQUENCE [LARGE SCALE GENOMIC DNA]</scope>
    <source>
        <strain evidence="1 2">GL14</strain>
    </source>
</reference>
<sequence>MNDHEKTPWSNKRLLGVIALATLPLWTFVALGTTGGLATTLDGHYHASGQVLLSDGRVIPISQSLVFDKGRFHSMTGNTALIAEASGRVERDLQGRIKLLVEERQISGLSAESEIDEQLMFNLLYGGHRGAQVTLDQVGACLYGIESRQVYCAEDHPRRDS</sequence>
<evidence type="ECO:0000313" key="1">
    <source>
        <dbReference type="EMBL" id="RMI00703.1"/>
    </source>
</evidence>
<keyword evidence="2" id="KW-1185">Reference proteome</keyword>
<organism evidence="1 2">
    <name type="scientific">Stutzerimonas nitrititolerans</name>
    <dbReference type="NCBI Taxonomy" id="2482751"/>
    <lineage>
        <taxon>Bacteria</taxon>
        <taxon>Pseudomonadati</taxon>
        <taxon>Pseudomonadota</taxon>
        <taxon>Gammaproteobacteria</taxon>
        <taxon>Pseudomonadales</taxon>
        <taxon>Pseudomonadaceae</taxon>
        <taxon>Stutzerimonas</taxon>
    </lineage>
</organism>
<protein>
    <recommendedName>
        <fullName evidence="3">Organic solvent tolerance-like N-terminal domain-containing protein</fullName>
    </recommendedName>
</protein>
<comment type="caution">
    <text evidence="1">The sequence shown here is derived from an EMBL/GenBank/DDBJ whole genome shotgun (WGS) entry which is preliminary data.</text>
</comment>
<evidence type="ECO:0000313" key="2">
    <source>
        <dbReference type="Proteomes" id="UP000269134"/>
    </source>
</evidence>